<sequence>MKRRKPLPKFGIFCARLERPPFGVCGPDRRRKHPKMQRGLTAVWPVVGIHAFAQATPSKPDFPPGTSSVPRVIGGNGGMMAQVFGAGIS</sequence>
<organism evidence="1 2">
    <name type="scientific">Devosia riboflavina</name>
    <dbReference type="NCBI Taxonomy" id="46914"/>
    <lineage>
        <taxon>Bacteria</taxon>
        <taxon>Pseudomonadati</taxon>
        <taxon>Pseudomonadota</taxon>
        <taxon>Alphaproteobacteria</taxon>
        <taxon>Hyphomicrobiales</taxon>
        <taxon>Devosiaceae</taxon>
        <taxon>Devosia</taxon>
    </lineage>
</organism>
<proteinExistence type="predicted"/>
<comment type="caution">
    <text evidence="1">The sequence shown here is derived from an EMBL/GenBank/DDBJ whole genome shotgun (WGS) entry which is preliminary data.</text>
</comment>
<protein>
    <submittedName>
        <fullName evidence="1">Uncharacterized protein</fullName>
    </submittedName>
</protein>
<dbReference type="AlphaFoldDB" id="A0A087M4X2"/>
<evidence type="ECO:0000313" key="1">
    <source>
        <dbReference type="EMBL" id="KFL31925.1"/>
    </source>
</evidence>
<keyword evidence="2" id="KW-1185">Reference proteome</keyword>
<accession>A0A087M4X2</accession>
<gene>
    <name evidence="1" type="ORF">JP75_05875</name>
</gene>
<dbReference type="EMBL" id="JQGC01000004">
    <property type="protein sequence ID" value="KFL31925.1"/>
    <property type="molecule type" value="Genomic_DNA"/>
</dbReference>
<dbReference type="STRING" id="46914.JP75_05875"/>
<dbReference type="Proteomes" id="UP000028981">
    <property type="component" value="Unassembled WGS sequence"/>
</dbReference>
<name>A0A087M4X2_9HYPH</name>
<evidence type="ECO:0000313" key="2">
    <source>
        <dbReference type="Proteomes" id="UP000028981"/>
    </source>
</evidence>
<reference evidence="1 2" key="1">
    <citation type="submission" date="2014-08" db="EMBL/GenBank/DDBJ databases">
        <authorList>
            <person name="Hassan Y.I."/>
            <person name="Lepp D."/>
            <person name="Zhou T."/>
        </authorList>
    </citation>
    <scope>NUCLEOTIDE SEQUENCE [LARGE SCALE GENOMIC DNA]</scope>
    <source>
        <strain evidence="1 2">IFO13584</strain>
    </source>
</reference>